<evidence type="ECO:0000313" key="2">
    <source>
        <dbReference type="Proteomes" id="UP001187415"/>
    </source>
</evidence>
<name>A0AA88NCD3_CHASR</name>
<dbReference type="EMBL" id="JAUPFM010000004">
    <property type="protein sequence ID" value="KAK2854340.1"/>
    <property type="molecule type" value="Genomic_DNA"/>
</dbReference>
<gene>
    <name evidence="1" type="ORF">Q5P01_007001</name>
</gene>
<accession>A0AA88NCD3</accession>
<protein>
    <submittedName>
        <fullName evidence="1">Uncharacterized protein</fullName>
    </submittedName>
</protein>
<organism evidence="1 2">
    <name type="scientific">Channa striata</name>
    <name type="common">Snakehead murrel</name>
    <name type="synonym">Ophicephalus striatus</name>
    <dbReference type="NCBI Taxonomy" id="64152"/>
    <lineage>
        <taxon>Eukaryota</taxon>
        <taxon>Metazoa</taxon>
        <taxon>Chordata</taxon>
        <taxon>Craniata</taxon>
        <taxon>Vertebrata</taxon>
        <taxon>Euteleostomi</taxon>
        <taxon>Actinopterygii</taxon>
        <taxon>Neopterygii</taxon>
        <taxon>Teleostei</taxon>
        <taxon>Neoteleostei</taxon>
        <taxon>Acanthomorphata</taxon>
        <taxon>Anabantaria</taxon>
        <taxon>Anabantiformes</taxon>
        <taxon>Channoidei</taxon>
        <taxon>Channidae</taxon>
        <taxon>Channa</taxon>
    </lineage>
</organism>
<comment type="caution">
    <text evidence="1">The sequence shown here is derived from an EMBL/GenBank/DDBJ whole genome shotgun (WGS) entry which is preliminary data.</text>
</comment>
<reference evidence="1" key="1">
    <citation type="submission" date="2023-07" db="EMBL/GenBank/DDBJ databases">
        <title>Chromosome-level Genome Assembly of Striped Snakehead (Channa striata).</title>
        <authorList>
            <person name="Liu H."/>
        </authorList>
    </citation>
    <scope>NUCLEOTIDE SEQUENCE</scope>
    <source>
        <strain evidence="1">Gz</strain>
        <tissue evidence="1">Muscle</tissue>
    </source>
</reference>
<sequence>MPRPALLSVYSWAADRLNIDVVERSAVKDPLLSAPGFLQCWSVLHIVAVRALSCSTEEEEEEEEEAAEHV</sequence>
<proteinExistence type="predicted"/>
<evidence type="ECO:0000313" key="1">
    <source>
        <dbReference type="EMBL" id="KAK2854340.1"/>
    </source>
</evidence>
<keyword evidence="2" id="KW-1185">Reference proteome</keyword>
<dbReference type="AlphaFoldDB" id="A0AA88NCD3"/>
<dbReference type="Proteomes" id="UP001187415">
    <property type="component" value="Unassembled WGS sequence"/>
</dbReference>